<dbReference type="Proteomes" id="UP000652761">
    <property type="component" value="Unassembled WGS sequence"/>
</dbReference>
<evidence type="ECO:0000313" key="1">
    <source>
        <dbReference type="EMBL" id="MQL84522.1"/>
    </source>
</evidence>
<evidence type="ECO:0000313" key="2">
    <source>
        <dbReference type="Proteomes" id="UP000652761"/>
    </source>
</evidence>
<proteinExistence type="predicted"/>
<dbReference type="EMBL" id="NMUH01000767">
    <property type="protein sequence ID" value="MQL84522.1"/>
    <property type="molecule type" value="Genomic_DNA"/>
</dbReference>
<comment type="caution">
    <text evidence="1">The sequence shown here is derived from an EMBL/GenBank/DDBJ whole genome shotgun (WGS) entry which is preliminary data.</text>
</comment>
<keyword evidence="2" id="KW-1185">Reference proteome</keyword>
<organism evidence="1 2">
    <name type="scientific">Colocasia esculenta</name>
    <name type="common">Wild taro</name>
    <name type="synonym">Arum esculentum</name>
    <dbReference type="NCBI Taxonomy" id="4460"/>
    <lineage>
        <taxon>Eukaryota</taxon>
        <taxon>Viridiplantae</taxon>
        <taxon>Streptophyta</taxon>
        <taxon>Embryophyta</taxon>
        <taxon>Tracheophyta</taxon>
        <taxon>Spermatophyta</taxon>
        <taxon>Magnoliopsida</taxon>
        <taxon>Liliopsida</taxon>
        <taxon>Araceae</taxon>
        <taxon>Aroideae</taxon>
        <taxon>Colocasieae</taxon>
        <taxon>Colocasia</taxon>
    </lineage>
</organism>
<sequence length="102" mass="10802">MVGCCPGEACSQEYSELVSAGCCATSGLRFSQDQLALLLQFCLLQCFSLMVRVVWPFGFVFWTALGAFGGGSPQSCPVVVLVVAALSLYRDDLSLLPVGLSV</sequence>
<gene>
    <name evidence="1" type="ORF">Taro_017033</name>
</gene>
<protein>
    <submittedName>
        <fullName evidence="1">Uncharacterized protein</fullName>
    </submittedName>
</protein>
<name>A0A843UF92_COLES</name>
<dbReference type="AlphaFoldDB" id="A0A843UF92"/>
<accession>A0A843UF92</accession>
<reference evidence="1" key="1">
    <citation type="submission" date="2017-07" db="EMBL/GenBank/DDBJ databases">
        <title>Taro Niue Genome Assembly and Annotation.</title>
        <authorList>
            <person name="Atibalentja N."/>
            <person name="Keating K."/>
            <person name="Fields C.J."/>
        </authorList>
    </citation>
    <scope>NUCLEOTIDE SEQUENCE</scope>
    <source>
        <strain evidence="1">Niue_2</strain>
        <tissue evidence="1">Leaf</tissue>
    </source>
</reference>